<gene>
    <name evidence="3" type="ORF">ATANTOWER_020017</name>
</gene>
<keyword evidence="4" id="KW-1185">Reference proteome</keyword>
<proteinExistence type="predicted"/>
<dbReference type="Proteomes" id="UP001345963">
    <property type="component" value="Unassembled WGS sequence"/>
</dbReference>
<feature type="transmembrane region" description="Helical" evidence="2">
    <location>
        <begin position="20"/>
        <end position="42"/>
    </location>
</feature>
<feature type="region of interest" description="Disordered" evidence="1">
    <location>
        <begin position="68"/>
        <end position="104"/>
    </location>
</feature>
<protein>
    <submittedName>
        <fullName evidence="3">Uncharacterized protein</fullName>
    </submittedName>
</protein>
<accession>A0ABU7A7C6</accession>
<keyword evidence="2" id="KW-0472">Membrane</keyword>
<dbReference type="EMBL" id="JAHUTI010004218">
    <property type="protein sequence ID" value="MED6233976.1"/>
    <property type="molecule type" value="Genomic_DNA"/>
</dbReference>
<comment type="caution">
    <text evidence="3">The sequence shown here is derived from an EMBL/GenBank/DDBJ whole genome shotgun (WGS) entry which is preliminary data.</text>
</comment>
<evidence type="ECO:0000256" key="1">
    <source>
        <dbReference type="SAM" id="MobiDB-lite"/>
    </source>
</evidence>
<evidence type="ECO:0000313" key="4">
    <source>
        <dbReference type="Proteomes" id="UP001345963"/>
    </source>
</evidence>
<feature type="non-terminal residue" evidence="3">
    <location>
        <position position="1"/>
    </location>
</feature>
<keyword evidence="2" id="KW-1133">Transmembrane helix</keyword>
<evidence type="ECO:0000313" key="3">
    <source>
        <dbReference type="EMBL" id="MED6233976.1"/>
    </source>
</evidence>
<name>A0ABU7A7C6_9TELE</name>
<organism evidence="3 4">
    <name type="scientific">Ataeniobius toweri</name>
    <dbReference type="NCBI Taxonomy" id="208326"/>
    <lineage>
        <taxon>Eukaryota</taxon>
        <taxon>Metazoa</taxon>
        <taxon>Chordata</taxon>
        <taxon>Craniata</taxon>
        <taxon>Vertebrata</taxon>
        <taxon>Euteleostomi</taxon>
        <taxon>Actinopterygii</taxon>
        <taxon>Neopterygii</taxon>
        <taxon>Teleostei</taxon>
        <taxon>Neoteleostei</taxon>
        <taxon>Acanthomorphata</taxon>
        <taxon>Ovalentaria</taxon>
        <taxon>Atherinomorphae</taxon>
        <taxon>Cyprinodontiformes</taxon>
        <taxon>Goodeidae</taxon>
        <taxon>Ataeniobius</taxon>
    </lineage>
</organism>
<sequence>KPTMTPPPPSTSPPDSLSHFYMILPLPCVGVSVLLLLLVLLVRRRLCRKAAGGDPAALCPSTRRTADITEATDSDPAALYSSMRRRTDVPEAGTDPGSGYSSVRRHSDVMYGTVSIRMKSRREHPAEPESDVVYSLLKATVAPPHESDPPCCKLDLLRPLD</sequence>
<reference evidence="3 4" key="1">
    <citation type="submission" date="2021-07" db="EMBL/GenBank/DDBJ databases">
        <authorList>
            <person name="Palmer J.M."/>
        </authorList>
    </citation>
    <scope>NUCLEOTIDE SEQUENCE [LARGE SCALE GENOMIC DNA]</scope>
    <source>
        <strain evidence="3 4">AT_MEX2019</strain>
        <tissue evidence="3">Muscle</tissue>
    </source>
</reference>
<evidence type="ECO:0000256" key="2">
    <source>
        <dbReference type="SAM" id="Phobius"/>
    </source>
</evidence>
<keyword evidence="2" id="KW-0812">Transmembrane</keyword>